<dbReference type="Proteomes" id="UP000011087">
    <property type="component" value="Unassembled WGS sequence"/>
</dbReference>
<name>L1ITF5_GUITC</name>
<sequence>MQRNMLLVGRAAMACAALILFTSLLSKGGQKSSLLEQKSAGAEFQELFIVPEANVLTGAGQRPVSHHVKKGPSAASTSSQHAAHAVSKGSAHKAAPAPKPVAKPWTKAQMQVAQNVRKAMMSQHESLEKAARDSAEKQYWSRIKASLAHERHRLRGFRGREAMYQARKALQDEEASDADLAITKTRQQKLRNKIDEMSSEKARSFHPLSACDTLEQRQEDEDAYHAIESHRIDYTKCGDACKTASRIVAGEIVC</sequence>
<reference evidence="3" key="3">
    <citation type="submission" date="2016-03" db="UniProtKB">
        <authorList>
            <consortium name="EnsemblProtists"/>
        </authorList>
    </citation>
    <scope>IDENTIFICATION</scope>
</reference>
<dbReference type="AlphaFoldDB" id="L1ITF5"/>
<gene>
    <name evidence="2" type="ORF">GUITHDRAFT_165038</name>
</gene>
<organism evidence="2">
    <name type="scientific">Guillardia theta (strain CCMP2712)</name>
    <name type="common">Cryptophyte</name>
    <dbReference type="NCBI Taxonomy" id="905079"/>
    <lineage>
        <taxon>Eukaryota</taxon>
        <taxon>Cryptophyceae</taxon>
        <taxon>Pyrenomonadales</taxon>
        <taxon>Geminigeraceae</taxon>
        <taxon>Guillardia</taxon>
    </lineage>
</organism>
<dbReference type="RefSeq" id="XP_005826100.1">
    <property type="nucleotide sequence ID" value="XM_005826043.1"/>
</dbReference>
<evidence type="ECO:0000313" key="4">
    <source>
        <dbReference type="Proteomes" id="UP000011087"/>
    </source>
</evidence>
<feature type="region of interest" description="Disordered" evidence="1">
    <location>
        <begin position="60"/>
        <end position="106"/>
    </location>
</feature>
<dbReference type="GeneID" id="17295860"/>
<dbReference type="EMBL" id="JH993042">
    <property type="protein sequence ID" value="EKX39120.1"/>
    <property type="molecule type" value="Genomic_DNA"/>
</dbReference>
<proteinExistence type="predicted"/>
<protein>
    <submittedName>
        <fullName evidence="2 3">Uncharacterized protein</fullName>
    </submittedName>
</protein>
<feature type="compositionally biased region" description="Low complexity" evidence="1">
    <location>
        <begin position="73"/>
        <end position="106"/>
    </location>
</feature>
<evidence type="ECO:0000313" key="2">
    <source>
        <dbReference type="EMBL" id="EKX39120.1"/>
    </source>
</evidence>
<accession>L1ITF5</accession>
<keyword evidence="4" id="KW-1185">Reference proteome</keyword>
<dbReference type="EnsemblProtists" id="EKX39120">
    <property type="protein sequence ID" value="EKX39120"/>
    <property type="gene ID" value="GUITHDRAFT_165038"/>
</dbReference>
<dbReference type="KEGG" id="gtt:GUITHDRAFT_165038"/>
<reference evidence="4" key="2">
    <citation type="submission" date="2012-11" db="EMBL/GenBank/DDBJ databases">
        <authorList>
            <person name="Kuo A."/>
            <person name="Curtis B.A."/>
            <person name="Tanifuji G."/>
            <person name="Burki F."/>
            <person name="Gruber A."/>
            <person name="Irimia M."/>
            <person name="Maruyama S."/>
            <person name="Arias M.C."/>
            <person name="Ball S.G."/>
            <person name="Gile G.H."/>
            <person name="Hirakawa Y."/>
            <person name="Hopkins J.F."/>
            <person name="Rensing S.A."/>
            <person name="Schmutz J."/>
            <person name="Symeonidi A."/>
            <person name="Elias M."/>
            <person name="Eveleigh R.J."/>
            <person name="Herman E.K."/>
            <person name="Klute M.J."/>
            <person name="Nakayama T."/>
            <person name="Obornik M."/>
            <person name="Reyes-Prieto A."/>
            <person name="Armbrust E.V."/>
            <person name="Aves S.J."/>
            <person name="Beiko R.G."/>
            <person name="Coutinho P."/>
            <person name="Dacks J.B."/>
            <person name="Durnford D.G."/>
            <person name="Fast N.M."/>
            <person name="Green B.R."/>
            <person name="Grisdale C."/>
            <person name="Hempe F."/>
            <person name="Henrissat B."/>
            <person name="Hoppner M.P."/>
            <person name="Ishida K.-I."/>
            <person name="Kim E."/>
            <person name="Koreny L."/>
            <person name="Kroth P.G."/>
            <person name="Liu Y."/>
            <person name="Malik S.-B."/>
            <person name="Maier U.G."/>
            <person name="McRose D."/>
            <person name="Mock T."/>
            <person name="Neilson J.A."/>
            <person name="Onodera N.T."/>
            <person name="Poole A.M."/>
            <person name="Pritham E.J."/>
            <person name="Richards T.A."/>
            <person name="Rocap G."/>
            <person name="Roy S.W."/>
            <person name="Sarai C."/>
            <person name="Schaack S."/>
            <person name="Shirato S."/>
            <person name="Slamovits C.H."/>
            <person name="Spencer D.F."/>
            <person name="Suzuki S."/>
            <person name="Worden A.Z."/>
            <person name="Zauner S."/>
            <person name="Barry K."/>
            <person name="Bell C."/>
            <person name="Bharti A.K."/>
            <person name="Crow J.A."/>
            <person name="Grimwood J."/>
            <person name="Kramer R."/>
            <person name="Lindquist E."/>
            <person name="Lucas S."/>
            <person name="Salamov A."/>
            <person name="McFadden G.I."/>
            <person name="Lane C.E."/>
            <person name="Keeling P.J."/>
            <person name="Gray M.W."/>
            <person name="Grigoriev I.V."/>
            <person name="Archibald J.M."/>
        </authorList>
    </citation>
    <scope>NUCLEOTIDE SEQUENCE</scope>
    <source>
        <strain evidence="4">CCMP2712</strain>
    </source>
</reference>
<dbReference type="PaxDb" id="55529-EKX39120"/>
<evidence type="ECO:0000256" key="1">
    <source>
        <dbReference type="SAM" id="MobiDB-lite"/>
    </source>
</evidence>
<dbReference type="HOGENOM" id="CLU_1096009_0_0_1"/>
<reference evidence="2 4" key="1">
    <citation type="journal article" date="2012" name="Nature">
        <title>Algal genomes reveal evolutionary mosaicism and the fate of nucleomorphs.</title>
        <authorList>
            <consortium name="DOE Joint Genome Institute"/>
            <person name="Curtis B.A."/>
            <person name="Tanifuji G."/>
            <person name="Burki F."/>
            <person name="Gruber A."/>
            <person name="Irimia M."/>
            <person name="Maruyama S."/>
            <person name="Arias M.C."/>
            <person name="Ball S.G."/>
            <person name="Gile G.H."/>
            <person name="Hirakawa Y."/>
            <person name="Hopkins J.F."/>
            <person name="Kuo A."/>
            <person name="Rensing S.A."/>
            <person name="Schmutz J."/>
            <person name="Symeonidi A."/>
            <person name="Elias M."/>
            <person name="Eveleigh R.J."/>
            <person name="Herman E.K."/>
            <person name="Klute M.J."/>
            <person name="Nakayama T."/>
            <person name="Obornik M."/>
            <person name="Reyes-Prieto A."/>
            <person name="Armbrust E.V."/>
            <person name="Aves S.J."/>
            <person name="Beiko R.G."/>
            <person name="Coutinho P."/>
            <person name="Dacks J.B."/>
            <person name="Durnford D.G."/>
            <person name="Fast N.M."/>
            <person name="Green B.R."/>
            <person name="Grisdale C.J."/>
            <person name="Hempel F."/>
            <person name="Henrissat B."/>
            <person name="Hoppner M.P."/>
            <person name="Ishida K."/>
            <person name="Kim E."/>
            <person name="Koreny L."/>
            <person name="Kroth P.G."/>
            <person name="Liu Y."/>
            <person name="Malik S.B."/>
            <person name="Maier U.G."/>
            <person name="McRose D."/>
            <person name="Mock T."/>
            <person name="Neilson J.A."/>
            <person name="Onodera N.T."/>
            <person name="Poole A.M."/>
            <person name="Pritham E.J."/>
            <person name="Richards T.A."/>
            <person name="Rocap G."/>
            <person name="Roy S.W."/>
            <person name="Sarai C."/>
            <person name="Schaack S."/>
            <person name="Shirato S."/>
            <person name="Slamovits C.H."/>
            <person name="Spencer D.F."/>
            <person name="Suzuki S."/>
            <person name="Worden A.Z."/>
            <person name="Zauner S."/>
            <person name="Barry K."/>
            <person name="Bell C."/>
            <person name="Bharti A.K."/>
            <person name="Crow J.A."/>
            <person name="Grimwood J."/>
            <person name="Kramer R."/>
            <person name="Lindquist E."/>
            <person name="Lucas S."/>
            <person name="Salamov A."/>
            <person name="McFadden G.I."/>
            <person name="Lane C.E."/>
            <person name="Keeling P.J."/>
            <person name="Gray M.W."/>
            <person name="Grigoriev I.V."/>
            <person name="Archibald J.M."/>
        </authorList>
    </citation>
    <scope>NUCLEOTIDE SEQUENCE</scope>
    <source>
        <strain evidence="2 4">CCMP2712</strain>
    </source>
</reference>
<evidence type="ECO:0000313" key="3">
    <source>
        <dbReference type="EnsemblProtists" id="EKX39120"/>
    </source>
</evidence>